<comment type="caution">
    <text evidence="1">The sequence shown here is derived from an EMBL/GenBank/DDBJ whole genome shotgun (WGS) entry which is preliminary data.</text>
</comment>
<name>A0A199V5S0_ANACO</name>
<reference evidence="1 2" key="1">
    <citation type="journal article" date="2016" name="DNA Res.">
        <title>The draft genome of MD-2 pineapple using hybrid error correction of long reads.</title>
        <authorList>
            <person name="Redwan R.M."/>
            <person name="Saidin A."/>
            <person name="Kumar S.V."/>
        </authorList>
    </citation>
    <scope>NUCLEOTIDE SEQUENCE [LARGE SCALE GENOMIC DNA]</scope>
    <source>
        <strain evidence="2">cv. MD2</strain>
        <tissue evidence="1">Leaf</tissue>
    </source>
</reference>
<protein>
    <submittedName>
        <fullName evidence="1">Uncharacterized protein</fullName>
    </submittedName>
</protein>
<proteinExistence type="predicted"/>
<dbReference type="EMBL" id="LSRQ01003110">
    <property type="protein sequence ID" value="OAY72414.1"/>
    <property type="molecule type" value="Genomic_DNA"/>
</dbReference>
<organism evidence="1 2">
    <name type="scientific">Ananas comosus</name>
    <name type="common">Pineapple</name>
    <name type="synonym">Ananas ananas</name>
    <dbReference type="NCBI Taxonomy" id="4615"/>
    <lineage>
        <taxon>Eukaryota</taxon>
        <taxon>Viridiplantae</taxon>
        <taxon>Streptophyta</taxon>
        <taxon>Embryophyta</taxon>
        <taxon>Tracheophyta</taxon>
        <taxon>Spermatophyta</taxon>
        <taxon>Magnoliopsida</taxon>
        <taxon>Liliopsida</taxon>
        <taxon>Poales</taxon>
        <taxon>Bromeliaceae</taxon>
        <taxon>Bromelioideae</taxon>
        <taxon>Ananas</taxon>
    </lineage>
</organism>
<evidence type="ECO:0000313" key="2">
    <source>
        <dbReference type="Proteomes" id="UP000092600"/>
    </source>
</evidence>
<accession>A0A199V5S0</accession>
<sequence length="210" mass="23651">VYIITSTACAGIGIRNLFFAMSRINEMQSVMPGDERVTSIKQPRIHPVRPRHELRMATLFDNPAILDHANTIHTPNSGEAVSNQNRSPPLHEPLESLLKDALRFGKKNRRVLEHCPSYCNSLLLPARQLHPSLPDCRLVPLRQLAHKPVNVSRLRRLDQFLLCCAAMFSIMLAANSTGSCCTRPIFSRRDFRFSRRMSLPSIMTLPAVGS</sequence>
<evidence type="ECO:0000313" key="1">
    <source>
        <dbReference type="EMBL" id="OAY72414.1"/>
    </source>
</evidence>
<feature type="non-terminal residue" evidence="1">
    <location>
        <position position="1"/>
    </location>
</feature>
<gene>
    <name evidence="1" type="ORF">ACMD2_03954</name>
</gene>
<dbReference type="Proteomes" id="UP000092600">
    <property type="component" value="Unassembled WGS sequence"/>
</dbReference>
<dbReference type="AlphaFoldDB" id="A0A199V5S0"/>